<dbReference type="Proteomes" id="UP000317685">
    <property type="component" value="Unassembled WGS sequence"/>
</dbReference>
<sequence>MHRLLLRVLGVLVVALPFFLTVRPHTASAAVAPPELRVVTWNICGEAGGNPGFDSYCPYRTDPQRKANEIARVVTEHGANVVLLQEICGGEDGSQLSLLATALGSGWSYRHALVQRPADGASYCRGTGANDLKGDLGVAVLVKATITATTDQPTVPSTPTVNLQQLPLLCVRTAEWTTRLCTTHVLADAADPRRPGQVDTIENLVWPDRHDLVLGGDFNFFPESRELADLEATFDECDRQSYGVGDTVNEETHLAWNGSTTQVWRKRDHIFAARPGAGTLFRYCDADLSRVDTTYYGLPDGSNGYSDHAPLVGYLRTRTPGAPATPGDLTGDGRADLIAIDAAGQLRLYDGRGNGRLNWPNGIIGTGGWTGAAISHRGDFTGDGTEDVLARVGDGLWVYPNRGYGRLSDRIALGGSGWSAVSQVLSVGDITGDGRPDVVAVRANQLHLHASDPLHQPGLLPPVLIGSSGWSPMTLTAPGDADHDGRPDLLVRDTGSGVLYLYRGQANGRFDDRSVYGTTGWTSTNRPLLAAGDADGNGVADLWATAADGKLFFYAGDTNSAGDPSDGPWTEVGTGWQTISGIA</sequence>
<dbReference type="Gene3D" id="3.60.10.10">
    <property type="entry name" value="Endonuclease/exonuclease/phosphatase"/>
    <property type="match status" value="1"/>
</dbReference>
<dbReference type="Gene3D" id="2.130.10.130">
    <property type="entry name" value="Integrin alpha, N-terminal"/>
    <property type="match status" value="2"/>
</dbReference>
<dbReference type="InterPro" id="IPR013517">
    <property type="entry name" value="FG-GAP"/>
</dbReference>
<evidence type="ECO:0000313" key="4">
    <source>
        <dbReference type="Proteomes" id="UP000317685"/>
    </source>
</evidence>
<accession>A0A561W342</accession>
<dbReference type="GO" id="GO:0004519">
    <property type="term" value="F:endonuclease activity"/>
    <property type="evidence" value="ECO:0007669"/>
    <property type="project" value="UniProtKB-KW"/>
</dbReference>
<dbReference type="Pfam" id="PF13517">
    <property type="entry name" value="FG-GAP_3"/>
    <property type="match status" value="2"/>
</dbReference>
<dbReference type="SUPFAM" id="SSF69318">
    <property type="entry name" value="Integrin alpha N-terminal domain"/>
    <property type="match status" value="1"/>
</dbReference>
<evidence type="ECO:0000256" key="1">
    <source>
        <dbReference type="ARBA" id="ARBA00022729"/>
    </source>
</evidence>
<dbReference type="InterPro" id="IPR036691">
    <property type="entry name" value="Endo/exonu/phosph_ase_sf"/>
</dbReference>
<keyword evidence="4" id="KW-1185">Reference proteome</keyword>
<keyword evidence="1" id="KW-0732">Signal</keyword>
<dbReference type="PANTHER" id="PTHR46580:SF4">
    <property type="entry name" value="ATP_GTP-BINDING PROTEIN"/>
    <property type="match status" value="1"/>
</dbReference>
<comment type="caution">
    <text evidence="3">The sequence shown here is derived from an EMBL/GenBank/DDBJ whole genome shotgun (WGS) entry which is preliminary data.</text>
</comment>
<dbReference type="PANTHER" id="PTHR46580">
    <property type="entry name" value="SENSOR KINASE-RELATED"/>
    <property type="match status" value="1"/>
</dbReference>
<proteinExistence type="predicted"/>
<dbReference type="GO" id="GO:0004527">
    <property type="term" value="F:exonuclease activity"/>
    <property type="evidence" value="ECO:0007669"/>
    <property type="project" value="UniProtKB-KW"/>
</dbReference>
<name>A0A561W342_9ACTN</name>
<dbReference type="RefSeq" id="WP_145781976.1">
    <property type="nucleotide sequence ID" value="NZ_VIWZ01000001.1"/>
</dbReference>
<keyword evidence="3" id="KW-0269">Exonuclease</keyword>
<evidence type="ECO:0000313" key="3">
    <source>
        <dbReference type="EMBL" id="TWG18275.1"/>
    </source>
</evidence>
<dbReference type="AlphaFoldDB" id="A0A561W342"/>
<dbReference type="SUPFAM" id="SSF56219">
    <property type="entry name" value="DNase I-like"/>
    <property type="match status" value="1"/>
</dbReference>
<dbReference type="EMBL" id="VIWZ01000001">
    <property type="protein sequence ID" value="TWG18275.1"/>
    <property type="molecule type" value="Genomic_DNA"/>
</dbReference>
<keyword evidence="3" id="KW-0255">Endonuclease</keyword>
<dbReference type="OrthoDB" id="3789924at2"/>
<gene>
    <name evidence="3" type="ORF">FHU34_113621</name>
</gene>
<dbReference type="InterPro" id="IPR005135">
    <property type="entry name" value="Endo/exonuclease/phosphatase"/>
</dbReference>
<keyword evidence="3" id="KW-0378">Hydrolase</keyword>
<dbReference type="InterPro" id="IPR028994">
    <property type="entry name" value="Integrin_alpha_N"/>
</dbReference>
<feature type="domain" description="Endonuclease/exonuclease/phosphatase" evidence="2">
    <location>
        <begin position="39"/>
        <end position="308"/>
    </location>
</feature>
<protein>
    <submittedName>
        <fullName evidence="3">Endonuclease/exonuclease/phosphatase family metal-dependent hydrolase</fullName>
    </submittedName>
</protein>
<reference evidence="3 4" key="1">
    <citation type="submission" date="2019-06" db="EMBL/GenBank/DDBJ databases">
        <title>Sequencing the genomes of 1000 actinobacteria strains.</title>
        <authorList>
            <person name="Klenk H.-P."/>
        </authorList>
    </citation>
    <scope>NUCLEOTIDE SEQUENCE [LARGE SCALE GENOMIC DNA]</scope>
    <source>
        <strain evidence="3 4">DSM 45885</strain>
    </source>
</reference>
<evidence type="ECO:0000259" key="2">
    <source>
        <dbReference type="Pfam" id="PF03372"/>
    </source>
</evidence>
<dbReference type="GeneID" id="300129155"/>
<keyword evidence="3" id="KW-0540">Nuclease</keyword>
<dbReference type="Pfam" id="PF03372">
    <property type="entry name" value="Exo_endo_phos"/>
    <property type="match status" value="1"/>
</dbReference>
<organism evidence="3 4">
    <name type="scientific">Micromonospora taraxaci</name>
    <dbReference type="NCBI Taxonomy" id="1316803"/>
    <lineage>
        <taxon>Bacteria</taxon>
        <taxon>Bacillati</taxon>
        <taxon>Actinomycetota</taxon>
        <taxon>Actinomycetes</taxon>
        <taxon>Micromonosporales</taxon>
        <taxon>Micromonosporaceae</taxon>
        <taxon>Micromonospora</taxon>
    </lineage>
</organism>